<evidence type="ECO:0000256" key="2">
    <source>
        <dbReference type="ARBA" id="ARBA00023157"/>
    </source>
</evidence>
<keyword evidence="5" id="KW-1185">Reference proteome</keyword>
<dbReference type="PANTHER" id="PTHR24251">
    <property type="entry name" value="OVOCHYMASE-RELATED"/>
    <property type="match status" value="1"/>
</dbReference>
<dbReference type="CDD" id="cd00041">
    <property type="entry name" value="CUB"/>
    <property type="match status" value="1"/>
</dbReference>
<evidence type="ECO:0000256" key="1">
    <source>
        <dbReference type="ARBA" id="ARBA00022737"/>
    </source>
</evidence>
<sequence>MNCPNDFLEIRDGKYGFSPLIGRFCGMRIPRRPVRAISGYMWMRFHSDDILEYRGFEAEYQFVRSPKERLRHNIDCLITETAQHDGFIQTMHMHKFYEHYRNSTGNLECVWKVVSPTADLQMRFFMREFELGKPNLCQMNFMEVYSGTTADQPVRKFCGLTASNVATSSNIAYVRIFATGEAMQGLNIRALFSTYTKSKNCSGESLFSCGDDSCVPLSVVCNKRTNC</sequence>
<protein>
    <submittedName>
        <fullName evidence="6">CUB domain-containing protein</fullName>
    </submittedName>
</protein>
<feature type="domain" description="CUB" evidence="4">
    <location>
        <begin position="1"/>
        <end position="63"/>
    </location>
</feature>
<dbReference type="Gene3D" id="2.60.120.290">
    <property type="entry name" value="Spermadhesin, CUB domain"/>
    <property type="match status" value="2"/>
</dbReference>
<comment type="caution">
    <text evidence="3">Lacks conserved residue(s) required for the propagation of feature annotation.</text>
</comment>
<evidence type="ECO:0000259" key="4">
    <source>
        <dbReference type="PROSITE" id="PS01180"/>
    </source>
</evidence>
<feature type="domain" description="CUB" evidence="4">
    <location>
        <begin position="76"/>
        <end position="198"/>
    </location>
</feature>
<dbReference type="PROSITE" id="PS01180">
    <property type="entry name" value="CUB"/>
    <property type="match status" value="2"/>
</dbReference>
<proteinExistence type="predicted"/>
<reference evidence="6" key="1">
    <citation type="submission" date="2022-11" db="UniProtKB">
        <authorList>
            <consortium name="WormBaseParasite"/>
        </authorList>
    </citation>
    <scope>IDENTIFICATION</scope>
</reference>
<dbReference type="InterPro" id="IPR000859">
    <property type="entry name" value="CUB_dom"/>
</dbReference>
<dbReference type="PANTHER" id="PTHR24251:SF28">
    <property type="entry name" value="NEUROPILIN AND TOLLOID-LIKE, ISOFORM B"/>
    <property type="match status" value="1"/>
</dbReference>
<dbReference type="AlphaFoldDB" id="A0A914V8D6"/>
<keyword evidence="2" id="KW-1015">Disulfide bond</keyword>
<dbReference type="Pfam" id="PF00431">
    <property type="entry name" value="CUB"/>
    <property type="match status" value="2"/>
</dbReference>
<evidence type="ECO:0000256" key="3">
    <source>
        <dbReference type="PROSITE-ProRule" id="PRU00059"/>
    </source>
</evidence>
<name>A0A914V8D6_9BILA</name>
<dbReference type="SUPFAM" id="SSF49854">
    <property type="entry name" value="Spermadhesin, CUB domain"/>
    <property type="match status" value="2"/>
</dbReference>
<accession>A0A914V8D6</accession>
<evidence type="ECO:0000313" key="6">
    <source>
        <dbReference type="WBParaSite" id="PSAMB.scaffold16550size1307.g36953.t1"/>
    </source>
</evidence>
<organism evidence="5 6">
    <name type="scientific">Plectus sambesii</name>
    <dbReference type="NCBI Taxonomy" id="2011161"/>
    <lineage>
        <taxon>Eukaryota</taxon>
        <taxon>Metazoa</taxon>
        <taxon>Ecdysozoa</taxon>
        <taxon>Nematoda</taxon>
        <taxon>Chromadorea</taxon>
        <taxon>Plectida</taxon>
        <taxon>Plectina</taxon>
        <taxon>Plectoidea</taxon>
        <taxon>Plectidae</taxon>
        <taxon>Plectus</taxon>
    </lineage>
</organism>
<keyword evidence="1" id="KW-0677">Repeat</keyword>
<dbReference type="WBParaSite" id="PSAMB.scaffold16550size1307.g36953.t1">
    <property type="protein sequence ID" value="PSAMB.scaffold16550size1307.g36953.t1"/>
    <property type="gene ID" value="PSAMB.scaffold16550size1307.g36953"/>
</dbReference>
<dbReference type="Proteomes" id="UP000887566">
    <property type="component" value="Unplaced"/>
</dbReference>
<dbReference type="InterPro" id="IPR035914">
    <property type="entry name" value="Sperma_CUB_dom_sf"/>
</dbReference>
<evidence type="ECO:0000313" key="5">
    <source>
        <dbReference type="Proteomes" id="UP000887566"/>
    </source>
</evidence>